<keyword evidence="4" id="KW-0675">Receptor</keyword>
<feature type="domain" description="TonB-dependent receptor plug" evidence="3">
    <location>
        <begin position="611"/>
        <end position="700"/>
    </location>
</feature>
<dbReference type="Proteomes" id="UP000245880">
    <property type="component" value="Unassembled WGS sequence"/>
</dbReference>
<keyword evidence="5" id="KW-1185">Reference proteome</keyword>
<gene>
    <name evidence="4" type="ORF">CLV98_1213</name>
</gene>
<dbReference type="Gene3D" id="2.60.40.1930">
    <property type="match status" value="1"/>
</dbReference>
<keyword evidence="2" id="KW-0812">Transmembrane</keyword>
<evidence type="ECO:0000313" key="4">
    <source>
        <dbReference type="EMBL" id="PWJ53731.1"/>
    </source>
</evidence>
<comment type="similarity">
    <text evidence="2">Belongs to the TonB-dependent receptor family.</text>
</comment>
<organism evidence="4 5">
    <name type="scientific">Dyadobacter jejuensis</name>
    <dbReference type="NCBI Taxonomy" id="1082580"/>
    <lineage>
        <taxon>Bacteria</taxon>
        <taxon>Pseudomonadati</taxon>
        <taxon>Bacteroidota</taxon>
        <taxon>Cytophagia</taxon>
        <taxon>Cytophagales</taxon>
        <taxon>Spirosomataceae</taxon>
        <taxon>Dyadobacter</taxon>
    </lineage>
</organism>
<evidence type="ECO:0000313" key="5">
    <source>
        <dbReference type="Proteomes" id="UP000245880"/>
    </source>
</evidence>
<keyword evidence="2" id="KW-1134">Transmembrane beta strand</keyword>
<keyword evidence="2" id="KW-0813">Transport</keyword>
<proteinExistence type="inferred from homology"/>
<dbReference type="SUPFAM" id="SSF56935">
    <property type="entry name" value="Porins"/>
    <property type="match status" value="1"/>
</dbReference>
<name>A0A316A781_9BACT</name>
<dbReference type="GO" id="GO:0009279">
    <property type="term" value="C:cell outer membrane"/>
    <property type="evidence" value="ECO:0007669"/>
    <property type="project" value="UniProtKB-SubCell"/>
</dbReference>
<dbReference type="GO" id="GO:0015344">
    <property type="term" value="F:siderophore uptake transmembrane transporter activity"/>
    <property type="evidence" value="ECO:0007669"/>
    <property type="project" value="TreeGrafter"/>
</dbReference>
<reference evidence="4 5" key="1">
    <citation type="submission" date="2018-03" db="EMBL/GenBank/DDBJ databases">
        <title>Genomic Encyclopedia of Archaeal and Bacterial Type Strains, Phase II (KMG-II): from individual species to whole genera.</title>
        <authorList>
            <person name="Goeker M."/>
        </authorList>
    </citation>
    <scope>NUCLEOTIDE SEQUENCE [LARGE SCALE GENOMIC DNA]</scope>
    <source>
        <strain evidence="4 5">DSM 100346</strain>
    </source>
</reference>
<dbReference type="Gene3D" id="2.170.130.10">
    <property type="entry name" value="TonB-dependent receptor, plug domain"/>
    <property type="match status" value="1"/>
</dbReference>
<dbReference type="InterPro" id="IPR039426">
    <property type="entry name" value="TonB-dep_rcpt-like"/>
</dbReference>
<accession>A0A316A781</accession>
<evidence type="ECO:0000256" key="1">
    <source>
        <dbReference type="ARBA" id="ARBA00022729"/>
    </source>
</evidence>
<dbReference type="PROSITE" id="PS52016">
    <property type="entry name" value="TONB_DEPENDENT_REC_3"/>
    <property type="match status" value="1"/>
</dbReference>
<dbReference type="RefSeq" id="WP_109678077.1">
    <property type="nucleotide sequence ID" value="NZ_QGDT01000021.1"/>
</dbReference>
<dbReference type="PANTHER" id="PTHR30069">
    <property type="entry name" value="TONB-DEPENDENT OUTER MEMBRANE RECEPTOR"/>
    <property type="match status" value="1"/>
</dbReference>
<protein>
    <submittedName>
        <fullName evidence="4">TonB-dependent SusC/RagA subfamily outer membrane receptor</fullName>
    </submittedName>
</protein>
<dbReference type="InterPro" id="IPR012910">
    <property type="entry name" value="Plug_dom"/>
</dbReference>
<dbReference type="Pfam" id="PF07715">
    <property type="entry name" value="Plug"/>
    <property type="match status" value="1"/>
</dbReference>
<dbReference type="GO" id="GO:0044718">
    <property type="term" value="P:siderophore transmembrane transport"/>
    <property type="evidence" value="ECO:0007669"/>
    <property type="project" value="TreeGrafter"/>
</dbReference>
<evidence type="ECO:0000256" key="2">
    <source>
        <dbReference type="PROSITE-ProRule" id="PRU01360"/>
    </source>
</evidence>
<dbReference type="EMBL" id="QGDT01000021">
    <property type="protein sequence ID" value="PWJ53731.1"/>
    <property type="molecule type" value="Genomic_DNA"/>
</dbReference>
<dbReference type="OrthoDB" id="679547at2"/>
<evidence type="ECO:0000259" key="3">
    <source>
        <dbReference type="Pfam" id="PF07715"/>
    </source>
</evidence>
<dbReference type="AlphaFoldDB" id="A0A316A781"/>
<dbReference type="InterPro" id="IPR037066">
    <property type="entry name" value="Plug_dom_sf"/>
</dbReference>
<sequence length="807" mass="88637">MGLPTKSYWVLGFVIFMGAFAANTDFSSWMAGKLQYYQQVLPQEKVYLHMDKPYYTAGDTLWYKAYAVEGAFHMPDTLSTVLYVELLNAQTGRQVVAKRIALEAGLGHGDLTLPQDLPEGAYTVRAFTRWMENFDQDYFFSQSIYIYQNGTTAPVKAEPGVFDLQFFPEGGQLIDGIPTRISFKAVGSDGLGADVSGFIFDEKGDTLQSFHTEHKGMGRLPFTPQAHKKYVVRAHMGTEAYQQIAFPTVAEEGYCMVTDNITYGEKVRVFIYGKFPDSADKEVHLVGQCRGVFAFSAKGIVGAKGLMMNLPTTDLPDGILQLTLFDASRKAVCERLVFVNHNRQLSIKVNPKSPVAGLRGGMTVDISVSDQDGKPVEANLSVSVVDAGQVATQPYADNLLTNLLLTSDLKGHIEQPAYYFDSSASNRRIHLDYLMATQGWRRFAWEQVLKDSIASPPHYLETGLSLTGTVQKGSKPVKEPQLLSVVYNQDSLGGFLTTETDAAGRFGIYGLHFTDTLTVRLQGMNKKGNQNLSFSIDEVIFPKISLVQIPYYPVTIERKALLNFIAQAQSDQDIERSIRESRERLLDAVTIKGRREETFDSRKLYGQADATVVVTDQMAGGATSILDLLAGRVAGVRVIGSGFNAQVFIRGNADEPQFILDGMPVDKDLVTNISVYDVESIDVLKGASAAIYGGRGAGGVISILTKRGNVNYDYSKEVVPGVLVAKVAGFDAPREFYAPQYAVNEPISGKPDHRSTLYWAPMLRTNAAGEVSFQYYHSDARTAINVNVQGLSADGRAGVGSLGYQME</sequence>
<keyword evidence="2" id="KW-0472">Membrane</keyword>
<keyword evidence="2" id="KW-0998">Cell outer membrane</keyword>
<keyword evidence="1" id="KW-0732">Signal</keyword>
<comment type="subcellular location">
    <subcellularLocation>
        <location evidence="2">Cell outer membrane</location>
        <topology evidence="2">Multi-pass membrane protein</topology>
    </subcellularLocation>
</comment>
<dbReference type="PANTHER" id="PTHR30069:SF29">
    <property type="entry name" value="HEMOGLOBIN AND HEMOGLOBIN-HAPTOGLOBIN-BINDING PROTEIN 1-RELATED"/>
    <property type="match status" value="1"/>
</dbReference>
<comment type="caution">
    <text evidence="4">The sequence shown here is derived from an EMBL/GenBank/DDBJ whole genome shotgun (WGS) entry which is preliminary data.</text>
</comment>